<protein>
    <recommendedName>
        <fullName evidence="4">Porin</fullName>
    </recommendedName>
</protein>
<evidence type="ECO:0000313" key="2">
    <source>
        <dbReference type="EMBL" id="KFZ36999.1"/>
    </source>
</evidence>
<dbReference type="InterPro" id="IPR023614">
    <property type="entry name" value="Porin_dom_sf"/>
</dbReference>
<dbReference type="AlphaFoldDB" id="A0A094JG38"/>
<gene>
    <name evidence="2" type="ORF">HR45_13215</name>
</gene>
<name>A0A094JG38_9GAMM</name>
<evidence type="ECO:0000313" key="3">
    <source>
        <dbReference type="Proteomes" id="UP000029264"/>
    </source>
</evidence>
<dbReference type="EMBL" id="JPEO01000010">
    <property type="protein sequence ID" value="KFZ36999.1"/>
    <property type="molecule type" value="Genomic_DNA"/>
</dbReference>
<keyword evidence="3" id="KW-1185">Reference proteome</keyword>
<keyword evidence="1" id="KW-0732">Signal</keyword>
<feature type="signal peptide" evidence="1">
    <location>
        <begin position="1"/>
        <end position="23"/>
    </location>
</feature>
<evidence type="ECO:0000256" key="1">
    <source>
        <dbReference type="SAM" id="SignalP"/>
    </source>
</evidence>
<dbReference type="RefSeq" id="WP_037443553.1">
    <property type="nucleotide sequence ID" value="NZ_JPEO01000010.1"/>
</dbReference>
<dbReference type="Proteomes" id="UP000029264">
    <property type="component" value="Unassembled WGS sequence"/>
</dbReference>
<dbReference type="SUPFAM" id="SSF56935">
    <property type="entry name" value="Porins"/>
    <property type="match status" value="1"/>
</dbReference>
<reference evidence="2 3" key="1">
    <citation type="submission" date="2014-06" db="EMBL/GenBank/DDBJ databases">
        <title>Shewanella sp. YQH10.</title>
        <authorList>
            <person name="Liu Y."/>
            <person name="Zeng R."/>
        </authorList>
    </citation>
    <scope>NUCLEOTIDE SEQUENCE [LARGE SCALE GENOMIC DNA]</scope>
    <source>
        <strain evidence="2 3">YQH10</strain>
    </source>
</reference>
<organism evidence="2 3">
    <name type="scientific">Shewanella mangrovi</name>
    <dbReference type="NCBI Taxonomy" id="1515746"/>
    <lineage>
        <taxon>Bacteria</taxon>
        <taxon>Pseudomonadati</taxon>
        <taxon>Pseudomonadota</taxon>
        <taxon>Gammaproteobacteria</taxon>
        <taxon>Alteromonadales</taxon>
        <taxon>Shewanellaceae</taxon>
        <taxon>Shewanella</taxon>
    </lineage>
</organism>
<dbReference type="OrthoDB" id="6396706at2"/>
<sequence length="339" mass="37819">MMKTKKMPFIAGILAFSSVNVFAVGYGQVNLMSNWKTGMDQQNGIATGFAGIKDNLQVKDLGLSYQLEGQFAASGDRFDDAGIKNDEIELRIAAIKLTTKSYGAIYMGRGMSGTYRNLYSRTDIHPFTNVEKFSMNKILFQQGKYSNNVLAYASPKFKSSVGNFQFKLSSVNPQCEGGANDDALGARLLYSTTNFNAEINYTRKDPSLGGDDRKHHNNQWAIGADYTIGYVTLGYTGEFAQNSFYYDTSIENYLEGYDEQTHSVSILTKVDDMKYGLSFQLRNSDNVTRDDIGLLIGSVVYSYSKELDFAIEYANYTGSNDYLDYADSHSFTAGLTFRF</sequence>
<feature type="chain" id="PRO_5001900177" description="Porin" evidence="1">
    <location>
        <begin position="24"/>
        <end position="339"/>
    </location>
</feature>
<dbReference type="eggNOG" id="ENOG5031I98">
    <property type="taxonomic scope" value="Bacteria"/>
</dbReference>
<dbReference type="Gene3D" id="2.40.160.10">
    <property type="entry name" value="Porin"/>
    <property type="match status" value="1"/>
</dbReference>
<accession>A0A094JG38</accession>
<evidence type="ECO:0008006" key="4">
    <source>
        <dbReference type="Google" id="ProtNLM"/>
    </source>
</evidence>
<dbReference type="STRING" id="1515746.HR45_13215"/>
<comment type="caution">
    <text evidence="2">The sequence shown here is derived from an EMBL/GenBank/DDBJ whole genome shotgun (WGS) entry which is preliminary data.</text>
</comment>
<proteinExistence type="predicted"/>